<dbReference type="InterPro" id="IPR033786">
    <property type="entry name" value="TTHB210-like"/>
</dbReference>
<proteinExistence type="predicted"/>
<dbReference type="OrthoDB" id="2867208at2"/>
<dbReference type="Proteomes" id="UP000318733">
    <property type="component" value="Unassembled WGS sequence"/>
</dbReference>
<organism evidence="2 3">
    <name type="scientific">Mucilaginibacter corticis</name>
    <dbReference type="NCBI Taxonomy" id="2597670"/>
    <lineage>
        <taxon>Bacteria</taxon>
        <taxon>Pseudomonadati</taxon>
        <taxon>Bacteroidota</taxon>
        <taxon>Sphingobacteriia</taxon>
        <taxon>Sphingobacteriales</taxon>
        <taxon>Sphingobacteriaceae</taxon>
        <taxon>Mucilaginibacter</taxon>
    </lineage>
</organism>
<dbReference type="EMBL" id="VLPK01000009">
    <property type="protein sequence ID" value="TSJ34911.1"/>
    <property type="molecule type" value="Genomic_DNA"/>
</dbReference>
<evidence type="ECO:0000313" key="2">
    <source>
        <dbReference type="EMBL" id="TSJ34911.1"/>
    </source>
</evidence>
<comment type="caution">
    <text evidence="2">The sequence shown here is derived from an EMBL/GenBank/DDBJ whole genome shotgun (WGS) entry which is preliminary data.</text>
</comment>
<evidence type="ECO:0000313" key="3">
    <source>
        <dbReference type="Proteomes" id="UP000318733"/>
    </source>
</evidence>
<dbReference type="PROSITE" id="PS51257">
    <property type="entry name" value="PROKAR_LIPOPROTEIN"/>
    <property type="match status" value="1"/>
</dbReference>
<reference evidence="2 3" key="1">
    <citation type="submission" date="2019-07" db="EMBL/GenBank/DDBJ databases">
        <authorList>
            <person name="Huq M.A."/>
        </authorList>
    </citation>
    <scope>NUCLEOTIDE SEQUENCE [LARGE SCALE GENOMIC DNA]</scope>
    <source>
        <strain evidence="2 3">MAH-19</strain>
    </source>
</reference>
<name>A0A556M4W4_9SPHI</name>
<dbReference type="RefSeq" id="WP_144250873.1">
    <property type="nucleotide sequence ID" value="NZ_VLPK01000009.1"/>
</dbReference>
<dbReference type="Pfam" id="PF18197">
    <property type="entry name" value="TTHB210-like"/>
    <property type="match status" value="1"/>
</dbReference>
<accession>A0A556M4W4</accession>
<dbReference type="CDD" id="cd11669">
    <property type="entry name" value="TTHB210-like"/>
    <property type="match status" value="1"/>
</dbReference>
<protein>
    <recommendedName>
        <fullName evidence="1">TTHB210-like domain-containing protein</fullName>
    </recommendedName>
</protein>
<evidence type="ECO:0000259" key="1">
    <source>
        <dbReference type="Pfam" id="PF18197"/>
    </source>
</evidence>
<sequence>MKNQILTTAAVLMIAAASCKKEKVTHLPGQFKGTAVALGNGHAWSWVETDAQNKPLNVGITFEKTAFTNLPSDGEEQEYVLTMPAEKTATPFQTIVLDWNPHGHPPEHVYDKPHFDMHFYMMPESDRLQIPDFETDSTGFVNYPASAYLPQNYVPISGGEPEMGTHWVDVTSPELSQTNPQPFTQTFVYGSYNGNVTFYEPMATLAFLTGTKTFERTIPQPAKFSRDGYFPTKMSFTDKGTTFEVTLHDFIYHSKS</sequence>
<dbReference type="InterPro" id="IPR040832">
    <property type="entry name" value="TTHB210-like_dom"/>
</dbReference>
<feature type="domain" description="TTHB210-like" evidence="1">
    <location>
        <begin position="50"/>
        <end position="99"/>
    </location>
</feature>
<gene>
    <name evidence="2" type="ORF">FO440_24030</name>
</gene>
<dbReference type="AlphaFoldDB" id="A0A556M4W4"/>
<keyword evidence="3" id="KW-1185">Reference proteome</keyword>